<protein>
    <submittedName>
        <fullName evidence="1">Uncharacterized protein</fullName>
    </submittedName>
</protein>
<dbReference type="Proteomes" id="UP001190700">
    <property type="component" value="Unassembled WGS sequence"/>
</dbReference>
<evidence type="ECO:0000313" key="1">
    <source>
        <dbReference type="EMBL" id="KAK3239731.1"/>
    </source>
</evidence>
<name>A0AAE0BND2_9CHLO</name>
<dbReference type="AlphaFoldDB" id="A0AAE0BND2"/>
<sequence length="412" mass="46246">MSALLVKRREAPFASAQHQSAEPLQAKRHEMCRAVTFDTGIELSSFGCEVEWTPYSDMKGEGARSWLPWREMEREEDKDGAYAYYLEMRIPLFNFKIKWGFRRKKKNLVTWTPRESRFRAVAHTQPRDLDALIMGDSWCDGIDTGCTGWPTRLAAQSGLSEINVAQGGSTSADLPAQLTRALEACRYEHVRICEHTIVLLHSGGNDFLYLLLPCLGSLIMDIARVALWRRTSLRGYAWVRNFCWVLHQPLAAPARGGGSCFRRGGVRIRDNLYSCLSELNQHGVTKVILSGLPICSAMPLARVVVGRGLCLLFGMRFAEGILEEMASVLTSFIQEMLATVQKDFPEMDVRFFDEASSLTRYGKCTPGFWQDGHHPSDIGHSLLAQDAAEVMHARPPSKARAAVPKGAWDLYE</sequence>
<keyword evidence="2" id="KW-1185">Reference proteome</keyword>
<comment type="caution">
    <text evidence="1">The sequence shown here is derived from an EMBL/GenBank/DDBJ whole genome shotgun (WGS) entry which is preliminary data.</text>
</comment>
<organism evidence="1 2">
    <name type="scientific">Cymbomonas tetramitiformis</name>
    <dbReference type="NCBI Taxonomy" id="36881"/>
    <lineage>
        <taxon>Eukaryota</taxon>
        <taxon>Viridiplantae</taxon>
        <taxon>Chlorophyta</taxon>
        <taxon>Pyramimonadophyceae</taxon>
        <taxon>Pyramimonadales</taxon>
        <taxon>Pyramimonadaceae</taxon>
        <taxon>Cymbomonas</taxon>
    </lineage>
</organism>
<reference evidence="1 2" key="1">
    <citation type="journal article" date="2015" name="Genome Biol. Evol.">
        <title>Comparative Genomics of a Bacterivorous Green Alga Reveals Evolutionary Causalities and Consequences of Phago-Mixotrophic Mode of Nutrition.</title>
        <authorList>
            <person name="Burns J.A."/>
            <person name="Paasch A."/>
            <person name="Narechania A."/>
            <person name="Kim E."/>
        </authorList>
    </citation>
    <scope>NUCLEOTIDE SEQUENCE [LARGE SCALE GENOMIC DNA]</scope>
    <source>
        <strain evidence="1 2">PLY_AMNH</strain>
    </source>
</reference>
<dbReference type="EMBL" id="LGRX02033839">
    <property type="protein sequence ID" value="KAK3239731.1"/>
    <property type="molecule type" value="Genomic_DNA"/>
</dbReference>
<accession>A0AAE0BND2</accession>
<gene>
    <name evidence="1" type="ORF">CYMTET_50361</name>
</gene>
<dbReference type="SUPFAM" id="SSF52266">
    <property type="entry name" value="SGNH hydrolase"/>
    <property type="match status" value="1"/>
</dbReference>
<evidence type="ECO:0000313" key="2">
    <source>
        <dbReference type="Proteomes" id="UP001190700"/>
    </source>
</evidence>
<proteinExistence type="predicted"/>
<dbReference type="Gene3D" id="3.40.50.1110">
    <property type="entry name" value="SGNH hydrolase"/>
    <property type="match status" value="1"/>
</dbReference>
<dbReference type="InterPro" id="IPR036514">
    <property type="entry name" value="SGNH_hydro_sf"/>
</dbReference>